<feature type="domain" description="TTI1 C-terminal TPR" evidence="3">
    <location>
        <begin position="759"/>
        <end position="942"/>
    </location>
</feature>
<gene>
    <name evidence="4" type="ORF">CTHT_0024890</name>
</gene>
<dbReference type="GO" id="GO:0005737">
    <property type="term" value="C:cytoplasm"/>
    <property type="evidence" value="ECO:0007669"/>
    <property type="project" value="TreeGrafter"/>
</dbReference>
<reference evidence="4 5" key="1">
    <citation type="journal article" date="2011" name="Cell">
        <title>Insight into structure and assembly of the nuclear pore complex by utilizing the genome of a eukaryotic thermophile.</title>
        <authorList>
            <person name="Amlacher S."/>
            <person name="Sarges P."/>
            <person name="Flemming D."/>
            <person name="van Noort V."/>
            <person name="Kunze R."/>
            <person name="Devos D.P."/>
            <person name="Arumugam M."/>
            <person name="Bork P."/>
            <person name="Hurt E."/>
        </authorList>
    </citation>
    <scope>NUCLEOTIDE SEQUENCE [LARGE SCALE GENOMIC DNA]</scope>
    <source>
        <strain evidence="5">DSM 1495 / CBS 144.50 / IMI 039719</strain>
    </source>
</reference>
<dbReference type="AlphaFoldDB" id="G0S5N4"/>
<protein>
    <submittedName>
        <fullName evidence="4">Uncharacterized protein</fullName>
    </submittedName>
</protein>
<dbReference type="InterPro" id="IPR052587">
    <property type="entry name" value="TELO2-interacting_protein_1"/>
</dbReference>
<dbReference type="InterPro" id="IPR016024">
    <property type="entry name" value="ARM-type_fold"/>
</dbReference>
<name>G0S5N4_CHATD</name>
<dbReference type="PANTHER" id="PTHR18460">
    <property type="entry name" value="TEL2 INTERACTING PROTEIN 1 TTI1 FAMILY MEMBER"/>
    <property type="match status" value="1"/>
</dbReference>
<keyword evidence="5" id="KW-1185">Reference proteome</keyword>
<dbReference type="GeneID" id="18256527"/>
<dbReference type="SUPFAM" id="SSF48371">
    <property type="entry name" value="ARM repeat"/>
    <property type="match status" value="1"/>
</dbReference>
<feature type="compositionally biased region" description="Basic and acidic residues" evidence="1">
    <location>
        <begin position="771"/>
        <end position="822"/>
    </location>
</feature>
<dbReference type="KEGG" id="cthr:CTHT_0024890"/>
<dbReference type="InterPro" id="IPR057567">
    <property type="entry name" value="TPR_TTI1_C"/>
</dbReference>
<organism evidence="5">
    <name type="scientific">Chaetomium thermophilum (strain DSM 1495 / CBS 144.50 / IMI 039719)</name>
    <name type="common">Thermochaetoides thermophila</name>
    <dbReference type="NCBI Taxonomy" id="759272"/>
    <lineage>
        <taxon>Eukaryota</taxon>
        <taxon>Fungi</taxon>
        <taxon>Dikarya</taxon>
        <taxon>Ascomycota</taxon>
        <taxon>Pezizomycotina</taxon>
        <taxon>Sordariomycetes</taxon>
        <taxon>Sordariomycetidae</taxon>
        <taxon>Sordariales</taxon>
        <taxon>Chaetomiaceae</taxon>
        <taxon>Thermochaetoides</taxon>
    </lineage>
</organism>
<accession>G0S5N4</accession>
<feature type="region of interest" description="Disordered" evidence="1">
    <location>
        <begin position="771"/>
        <end position="852"/>
    </location>
</feature>
<dbReference type="Pfam" id="PF21547">
    <property type="entry name" value="TTI1"/>
    <property type="match status" value="1"/>
</dbReference>
<dbReference type="InterPro" id="IPR016441">
    <property type="entry name" value="Tti1"/>
</dbReference>
<dbReference type="InterPro" id="IPR049362">
    <property type="entry name" value="TTI1_rpt"/>
</dbReference>
<evidence type="ECO:0000313" key="5">
    <source>
        <dbReference type="Proteomes" id="UP000008066"/>
    </source>
</evidence>
<dbReference type="InterPro" id="IPR011989">
    <property type="entry name" value="ARM-like"/>
</dbReference>
<feature type="domain" description="TTI1 N-terminal TPR" evidence="2">
    <location>
        <begin position="14"/>
        <end position="352"/>
    </location>
</feature>
<dbReference type="InterPro" id="IPR057566">
    <property type="entry name" value="TPR_TTI1_N"/>
</dbReference>
<dbReference type="OrthoDB" id="49511at2759"/>
<feature type="compositionally biased region" description="Basic and acidic residues" evidence="1">
    <location>
        <begin position="836"/>
        <end position="848"/>
    </location>
</feature>
<dbReference type="RefSeq" id="XP_006692949.1">
    <property type="nucleotide sequence ID" value="XM_006692886.1"/>
</dbReference>
<dbReference type="STRING" id="759272.G0S5N4"/>
<evidence type="ECO:0000259" key="2">
    <source>
        <dbReference type="Pfam" id="PF24173"/>
    </source>
</evidence>
<evidence type="ECO:0000256" key="1">
    <source>
        <dbReference type="SAM" id="MobiDB-lite"/>
    </source>
</evidence>
<sequence length="1120" mass="123783">MATDSPLSSRTEFFQQLKKVCVPLSQLALRPKDKAVDAPEALRLLGVLINLWTVQANRDATILDDRLADYVFFPVSHILRDRDRYPMRVTESVIRLLRELIQHGWKAKASPQLYHQLLVFLSFTIGGVPGQPRQQEIPEETYVEGFRTLAALIRITTPAHLKDGEKGQAARELGHSVTVMMDALTELTISAIQMEAVQCIYEVYSTIKEISLLAQFFPGTVSALTKVLAPPRANQYQKRVLLKCLEVLKLVLIRVLGDLHVRTLLKQLENERANESKPAESKSNQKELTPAWLKATVGQVKIALSAVLKLRGHESEDVQSGLHKLCIALLDECHASLVDCQSILVETALMLEDEETTKSPLETGLKDLACVYPELGDSIKSALYNWITGLPRVMQSSDERVKQLAARSILRGSKMAAALQMDSSTLEDALSDSLRDSIVTLMKGSKQPKIVDDIGDVSDGLVLAKSGMELSAYSPILLESEAEKQTREEIASLISKIGSPTQQVKLAISMLGYVRDGEGVDRVASYWLAFQLLKAAYSQTSELDEMFDFSSFGETGYREEAFRELYDFSVSVLAAHSDSVEADWRLEAISLEVAAFAASRLKTDFRPELIDVLYPITTFLGSPVPQLRRHAIVTLNSVAASCGYSSVSDLIVDNADYMVNSISLRLNSFDITPASTKVLTMVIRLTGPRLIPYLDDVVQSIFAALDNYHGYPAFVESLFSVLVEVVMQGAKSNALLLENTKTVDHRKKPPLSLGVPGILETLQKRIERAERAKKEEEELHRERVPHPQEPWGKEKDKGKEKEANTAGELLDKLAKASQPKDDDAMDEDKEDEEESQDKTVATREEEKQPTPTYSILSRILSLTQHYLTAPTPTLRRSLLSLIKTASSALAPDEDSFLPLVHAVWPVVIPRLRDSEPYVVVAACDALAGLCRAAGDFMSTRFKSEWSGKQGLKAWIEDVKTAAMGTRMKEKNPGVKKGNVLSGVTWDIMIPTGNGNGDSEGKLVKSTPSGSLGKYSLASVQWDAVLNFLTALVGHVRLDDNMFDDILVLVVDVLPQRPELREALEAVNADAVWLVMYEKGLTPVLEVPTVPEELEGFAFAPLPLTGAQRKGEVKIGSLSRQ</sequence>
<dbReference type="eggNOG" id="KOG4524">
    <property type="taxonomic scope" value="Eukaryota"/>
</dbReference>
<evidence type="ECO:0000259" key="3">
    <source>
        <dbReference type="Pfam" id="PF24181"/>
    </source>
</evidence>
<evidence type="ECO:0000313" key="4">
    <source>
        <dbReference type="EMBL" id="EGS20653.1"/>
    </source>
</evidence>
<dbReference type="EMBL" id="GL988041">
    <property type="protein sequence ID" value="EGS20653.1"/>
    <property type="molecule type" value="Genomic_DNA"/>
</dbReference>
<dbReference type="Gene3D" id="1.25.10.10">
    <property type="entry name" value="Leucine-rich Repeat Variant"/>
    <property type="match status" value="2"/>
</dbReference>
<feature type="compositionally biased region" description="Acidic residues" evidence="1">
    <location>
        <begin position="823"/>
        <end position="835"/>
    </location>
</feature>
<dbReference type="OMA" id="PHPKKPW"/>
<dbReference type="Pfam" id="PF24173">
    <property type="entry name" value="TPR_TTI1_N"/>
    <property type="match status" value="1"/>
</dbReference>
<dbReference type="PANTHER" id="PTHR18460:SF3">
    <property type="entry name" value="TELO2-INTERACTING PROTEIN 1 HOMOLOG"/>
    <property type="match status" value="1"/>
</dbReference>
<dbReference type="Pfam" id="PF24181">
    <property type="entry name" value="TPR_TTI1_C"/>
    <property type="match status" value="1"/>
</dbReference>
<dbReference type="HOGENOM" id="CLU_005544_0_0_1"/>
<dbReference type="Proteomes" id="UP000008066">
    <property type="component" value="Unassembled WGS sequence"/>
</dbReference>
<dbReference type="PIRSF" id="PIRSF005250">
    <property type="entry name" value="UCP005250"/>
    <property type="match status" value="1"/>
</dbReference>
<proteinExistence type="predicted"/>
<dbReference type="FunFam" id="1.25.10.10:FF:001401">
    <property type="entry name" value="Uncharacterized protein"/>
    <property type="match status" value="1"/>
</dbReference>